<feature type="transmembrane region" description="Helical" evidence="1">
    <location>
        <begin position="92"/>
        <end position="114"/>
    </location>
</feature>
<evidence type="ECO:0000256" key="1">
    <source>
        <dbReference type="SAM" id="Phobius"/>
    </source>
</evidence>
<keyword evidence="1" id="KW-0472">Membrane</keyword>
<evidence type="ECO:0000313" key="2">
    <source>
        <dbReference type="EMBL" id="BFP52029.1"/>
    </source>
</evidence>
<reference evidence="2" key="1">
    <citation type="submission" date="2024-07" db="EMBL/GenBank/DDBJ databases">
        <title>Complete genome sequences of cellulolytic bacteria, Kitasatospora sp. CMC57 and Streptomyces sp. CMC78, isolated from Japanese agricultural soil.</title>
        <authorList>
            <person name="Hashimoto T."/>
            <person name="Ito M."/>
            <person name="Iwamoto M."/>
            <person name="Fukahori D."/>
            <person name="Shoda T."/>
            <person name="Sakoda M."/>
            <person name="Morohoshi T."/>
            <person name="Mitsuboshi M."/>
            <person name="Nishizawa T."/>
        </authorList>
    </citation>
    <scope>NUCLEOTIDE SEQUENCE</scope>
    <source>
        <strain evidence="2">CMC78</strain>
    </source>
</reference>
<organism evidence="2">
    <name type="scientific">Streptomyces sp. CMC78</name>
    <dbReference type="NCBI Taxonomy" id="3231512"/>
    <lineage>
        <taxon>Bacteria</taxon>
        <taxon>Bacillati</taxon>
        <taxon>Actinomycetota</taxon>
        <taxon>Actinomycetes</taxon>
        <taxon>Kitasatosporales</taxon>
        <taxon>Streptomycetaceae</taxon>
        <taxon>Streptomyces</taxon>
    </lineage>
</organism>
<keyword evidence="1" id="KW-0812">Transmembrane</keyword>
<gene>
    <name evidence="2" type="ORF">SCMC78_18360</name>
</gene>
<evidence type="ECO:0008006" key="3">
    <source>
        <dbReference type="Google" id="ProtNLM"/>
    </source>
</evidence>
<dbReference type="KEGG" id="stcm:SCMC78_18360"/>
<feature type="transmembrane region" description="Helical" evidence="1">
    <location>
        <begin position="26"/>
        <end position="46"/>
    </location>
</feature>
<accession>A0AB33KEZ2</accession>
<proteinExistence type="predicted"/>
<dbReference type="EMBL" id="AP035884">
    <property type="protein sequence ID" value="BFP52029.1"/>
    <property type="molecule type" value="Genomic_DNA"/>
</dbReference>
<name>A0AB33KEZ2_9ACTN</name>
<dbReference type="AlphaFoldDB" id="A0AB33KEZ2"/>
<sequence length="138" mass="15422">MLPLISSHAQVYDREFRRRGVREQGWGRGMVAVAVLIWLWLAYQLFFSFTIEYGVRSETIACDSRAFHRDASSDEASHSETERRLCSAERDWGPMLSAFLLSLPLATVGAALYASGTSALRTADYAAQVTRLNAVEES</sequence>
<keyword evidence="1" id="KW-1133">Transmembrane helix</keyword>
<dbReference type="RefSeq" id="WP_319596991.1">
    <property type="nucleotide sequence ID" value="NZ_AP035884.1"/>
</dbReference>
<protein>
    <recommendedName>
        <fullName evidence="3">Integral membrane protein</fullName>
    </recommendedName>
</protein>